<evidence type="ECO:0000256" key="8">
    <source>
        <dbReference type="ARBA" id="ARBA00023136"/>
    </source>
</evidence>
<evidence type="ECO:0000256" key="10">
    <source>
        <dbReference type="ARBA" id="ARBA00038150"/>
    </source>
</evidence>
<dbReference type="PANTHER" id="PTHR19297:SF7">
    <property type="entry name" value="BETA-1,3-GALACTOSYL-O-GLYCOSYL-GLYCOPROTEIN BETA-1,6-N-ACETYLGLUCOSAMINYLTRANSFERASE 4"/>
    <property type="match status" value="1"/>
</dbReference>
<evidence type="ECO:0000256" key="7">
    <source>
        <dbReference type="ARBA" id="ARBA00022989"/>
    </source>
</evidence>
<sequence>MLMRLRRKLCVPYPLSLLIGLLLLISIIHNINGPSRSPALLHDIKTVHRYNINCSSIYDLDPVEVGKSLIIRRKHIVEDNDETLINLTLNCSLFRKVRGYNDICVSDEEKNFPIAYSLVVHKHPWMVERLIRATYSPSNIYCIHYDLKSSAQFKAAMEGLAHCLPNVFIASKLEDVKYAGFTRLKADLNCLSDLLQSEVKWKYVINLCGQDFPLKPNIELVSELKKLNGANMLETSQPSDIKKDRYAFHYQLGDVGFEYQKMPLRTEERKTPPPHNIEMFSGNAYFVLSRDFVVFMNSSVVVRDFLAWTEDTYSPDEHFWATIVRLPGVPGEVPRSHPDITDLTSKTRLVKWSYLEESLYPPCTGQHVRSVCIYGAAELRWLLGYGHWFANKFDTKVDPVLIQCLEEKLEEKQKLFQSVASLTCSRS</sequence>
<evidence type="ECO:0000256" key="1">
    <source>
        <dbReference type="ARBA" id="ARBA00004323"/>
    </source>
</evidence>
<keyword evidence="6" id="KW-0735">Signal-anchor</keyword>
<dbReference type="OrthoDB" id="2019572at2759"/>
<dbReference type="GeneID" id="114867038"/>
<evidence type="ECO:0000313" key="13">
    <source>
        <dbReference type="RefSeq" id="XP_055369403.1"/>
    </source>
</evidence>
<evidence type="ECO:0000256" key="5">
    <source>
        <dbReference type="ARBA" id="ARBA00022692"/>
    </source>
</evidence>
<dbReference type="RefSeq" id="XP_055369403.1">
    <property type="nucleotide sequence ID" value="XM_055513428.1"/>
</dbReference>
<keyword evidence="8" id="KW-0472">Membrane</keyword>
<dbReference type="GO" id="GO:0008375">
    <property type="term" value="F:acetylglucosaminyltransferase activity"/>
    <property type="evidence" value="ECO:0007669"/>
    <property type="project" value="TreeGrafter"/>
</dbReference>
<evidence type="ECO:0000256" key="2">
    <source>
        <dbReference type="ARBA" id="ARBA00004922"/>
    </source>
</evidence>
<name>A0A6P7P6K5_BETSP</name>
<gene>
    <name evidence="12 13" type="primary">LOC114867038</name>
</gene>
<dbReference type="GO" id="GO:0000139">
    <property type="term" value="C:Golgi membrane"/>
    <property type="evidence" value="ECO:0007669"/>
    <property type="project" value="UniProtKB-SubCell"/>
</dbReference>
<dbReference type="AlphaFoldDB" id="A0A6P7P6K5"/>
<comment type="subcellular location">
    <subcellularLocation>
        <location evidence="1">Golgi apparatus membrane</location>
        <topology evidence="1">Single-pass type II membrane protein</topology>
    </subcellularLocation>
</comment>
<keyword evidence="7" id="KW-1133">Transmembrane helix</keyword>
<evidence type="ECO:0000256" key="9">
    <source>
        <dbReference type="ARBA" id="ARBA00023180"/>
    </source>
</evidence>
<evidence type="ECO:0000313" key="12">
    <source>
        <dbReference type="RefSeq" id="XP_029025168.1"/>
    </source>
</evidence>
<organism evidence="11 12">
    <name type="scientific">Betta splendens</name>
    <name type="common">Siamese fighting fish</name>
    <dbReference type="NCBI Taxonomy" id="158456"/>
    <lineage>
        <taxon>Eukaryota</taxon>
        <taxon>Metazoa</taxon>
        <taxon>Chordata</taxon>
        <taxon>Craniata</taxon>
        <taxon>Vertebrata</taxon>
        <taxon>Euteleostomi</taxon>
        <taxon>Actinopterygii</taxon>
        <taxon>Neopterygii</taxon>
        <taxon>Teleostei</taxon>
        <taxon>Neoteleostei</taxon>
        <taxon>Acanthomorphata</taxon>
        <taxon>Anabantaria</taxon>
        <taxon>Anabantiformes</taxon>
        <taxon>Anabantoidei</taxon>
        <taxon>Osphronemidae</taxon>
        <taxon>Betta</taxon>
    </lineage>
</organism>
<keyword evidence="3" id="KW-0328">Glycosyltransferase</keyword>
<dbReference type="KEGG" id="bspl:114867038"/>
<evidence type="ECO:0000256" key="6">
    <source>
        <dbReference type="ARBA" id="ARBA00022968"/>
    </source>
</evidence>
<dbReference type="Pfam" id="PF02485">
    <property type="entry name" value="Branch"/>
    <property type="match status" value="1"/>
</dbReference>
<evidence type="ECO:0000256" key="3">
    <source>
        <dbReference type="ARBA" id="ARBA00022676"/>
    </source>
</evidence>
<keyword evidence="4" id="KW-0808">Transferase</keyword>
<keyword evidence="11" id="KW-1185">Reference proteome</keyword>
<dbReference type="Proteomes" id="UP000515150">
    <property type="component" value="Chromosome 12"/>
</dbReference>
<comment type="pathway">
    <text evidence="2">Protein modification; protein glycosylation.</text>
</comment>
<keyword evidence="9" id="KW-0325">Glycoprotein</keyword>
<dbReference type="InParanoid" id="A0A6P7P6K5"/>
<dbReference type="PANTHER" id="PTHR19297">
    <property type="entry name" value="GLYCOSYLTRANSFERASE 14 FAMILY MEMBER"/>
    <property type="match status" value="1"/>
</dbReference>
<reference evidence="12 13" key="1">
    <citation type="submission" date="2025-04" db="UniProtKB">
        <authorList>
            <consortium name="RefSeq"/>
        </authorList>
    </citation>
    <scope>IDENTIFICATION</scope>
</reference>
<proteinExistence type="inferred from homology"/>
<accession>A0A6P7P6K5</accession>
<dbReference type="InterPro" id="IPR003406">
    <property type="entry name" value="Glyco_trans_14"/>
</dbReference>
<evidence type="ECO:0000313" key="11">
    <source>
        <dbReference type="Proteomes" id="UP000515150"/>
    </source>
</evidence>
<dbReference type="RefSeq" id="XP_029025168.1">
    <property type="nucleotide sequence ID" value="XM_029169335.3"/>
</dbReference>
<protein>
    <submittedName>
        <fullName evidence="12 13">Beta-1,3-galactosyl-O-glycosyl-glycoprotein beta-1,6-N-acetylglucosaminyltransferase 4-like</fullName>
    </submittedName>
</protein>
<keyword evidence="5" id="KW-0812">Transmembrane</keyword>
<comment type="similarity">
    <text evidence="10">Belongs to the glycosyltransferase 14 family.</text>
</comment>
<evidence type="ECO:0000256" key="4">
    <source>
        <dbReference type="ARBA" id="ARBA00022679"/>
    </source>
</evidence>